<accession>A0ABQ1UJL6</accession>
<dbReference type="InterPro" id="IPR000620">
    <property type="entry name" value="EamA_dom"/>
</dbReference>
<evidence type="ECO:0000256" key="5">
    <source>
        <dbReference type="ARBA" id="ARBA00023136"/>
    </source>
</evidence>
<evidence type="ECO:0000256" key="1">
    <source>
        <dbReference type="ARBA" id="ARBA00004141"/>
    </source>
</evidence>
<evidence type="ECO:0000256" key="3">
    <source>
        <dbReference type="ARBA" id="ARBA00022692"/>
    </source>
</evidence>
<comment type="similarity">
    <text evidence="2">Belongs to the EamA transporter family.</text>
</comment>
<evidence type="ECO:0000256" key="4">
    <source>
        <dbReference type="ARBA" id="ARBA00022989"/>
    </source>
</evidence>
<feature type="domain" description="EamA" evidence="8">
    <location>
        <begin position="14"/>
        <end position="137"/>
    </location>
</feature>
<feature type="transmembrane region" description="Helical" evidence="7">
    <location>
        <begin position="244"/>
        <end position="261"/>
    </location>
</feature>
<evidence type="ECO:0000313" key="10">
    <source>
        <dbReference type="Proteomes" id="UP000632454"/>
    </source>
</evidence>
<proteinExistence type="inferred from homology"/>
<feature type="domain" description="EamA" evidence="8">
    <location>
        <begin position="152"/>
        <end position="282"/>
    </location>
</feature>
<protein>
    <recommendedName>
        <fullName evidence="8">EamA domain-containing protein</fullName>
    </recommendedName>
</protein>
<comment type="subcellular location">
    <subcellularLocation>
        <location evidence="1">Membrane</location>
        <topology evidence="1">Multi-pass membrane protein</topology>
    </subcellularLocation>
</comment>
<dbReference type="SUPFAM" id="SSF103481">
    <property type="entry name" value="Multidrug resistance efflux transporter EmrE"/>
    <property type="match status" value="2"/>
</dbReference>
<feature type="region of interest" description="Disordered" evidence="6">
    <location>
        <begin position="286"/>
        <end position="310"/>
    </location>
</feature>
<evidence type="ECO:0000313" key="9">
    <source>
        <dbReference type="EMBL" id="GGF20664.1"/>
    </source>
</evidence>
<dbReference type="PANTHER" id="PTHR32322">
    <property type="entry name" value="INNER MEMBRANE TRANSPORTER"/>
    <property type="match status" value="1"/>
</dbReference>
<comment type="caution">
    <text evidence="9">The sequence shown here is derived from an EMBL/GenBank/DDBJ whole genome shotgun (WGS) entry which is preliminary data.</text>
</comment>
<feature type="transmembrane region" description="Helical" evidence="7">
    <location>
        <begin position="212"/>
        <end position="232"/>
    </location>
</feature>
<feature type="transmembrane region" description="Helical" evidence="7">
    <location>
        <begin position="126"/>
        <end position="144"/>
    </location>
</feature>
<feature type="transmembrane region" description="Helical" evidence="7">
    <location>
        <begin position="31"/>
        <end position="53"/>
    </location>
</feature>
<dbReference type="InterPro" id="IPR037185">
    <property type="entry name" value="EmrE-like"/>
</dbReference>
<reference evidence="10" key="1">
    <citation type="journal article" date="2019" name="Int. J. Syst. Evol. Microbiol.">
        <title>The Global Catalogue of Microorganisms (GCM) 10K type strain sequencing project: providing services to taxonomists for standard genome sequencing and annotation.</title>
        <authorList>
            <consortium name="The Broad Institute Genomics Platform"/>
            <consortium name="The Broad Institute Genome Sequencing Center for Infectious Disease"/>
            <person name="Wu L."/>
            <person name="Ma J."/>
        </authorList>
    </citation>
    <scope>NUCLEOTIDE SEQUENCE [LARGE SCALE GENOMIC DNA]</scope>
    <source>
        <strain evidence="10">CCM 7855</strain>
    </source>
</reference>
<sequence>MPQRSLSPRLAAPTVLLYAAGYPIGAAAVAVMSPFLVIALRFAASAALLWAIVSIRRPTWPSRRTVGHAAVAGLMTQGVQFLGLYWALAHGVPSGLGALVIALNPVVTAGVMAVSLGHRESRQGMLALVLAAVAVVLACAPKIAADHDVGVGIAAVLLAMVGLSVGGVYQGRFCADMDVWLVTAVGLTASTPVAAVFAMASPDHVTDLPRALVLLVLMVVFSSVGATTLYSACIKTAGARAASILFAVIPAAASVMAWFALGEALSPLSVAGLAVGAGACLVQSRSSPPAPTSRSTTHNSSTTSEDHIHE</sequence>
<feature type="compositionally biased region" description="Low complexity" evidence="6">
    <location>
        <begin position="286"/>
        <end position="303"/>
    </location>
</feature>
<evidence type="ECO:0000256" key="2">
    <source>
        <dbReference type="ARBA" id="ARBA00007362"/>
    </source>
</evidence>
<keyword evidence="5 7" id="KW-0472">Membrane</keyword>
<organism evidence="9 10">
    <name type="scientific">Williamsia phyllosphaerae</name>
    <dbReference type="NCBI Taxonomy" id="885042"/>
    <lineage>
        <taxon>Bacteria</taxon>
        <taxon>Bacillati</taxon>
        <taxon>Actinomycetota</taxon>
        <taxon>Actinomycetes</taxon>
        <taxon>Mycobacteriales</taxon>
        <taxon>Nocardiaceae</taxon>
        <taxon>Williamsia</taxon>
    </lineage>
</organism>
<dbReference type="Proteomes" id="UP000632454">
    <property type="component" value="Unassembled WGS sequence"/>
</dbReference>
<keyword evidence="4 7" id="KW-1133">Transmembrane helix</keyword>
<dbReference type="PANTHER" id="PTHR32322:SF2">
    <property type="entry name" value="EAMA DOMAIN-CONTAINING PROTEIN"/>
    <property type="match status" value="1"/>
</dbReference>
<evidence type="ECO:0000256" key="7">
    <source>
        <dbReference type="SAM" id="Phobius"/>
    </source>
</evidence>
<feature type="transmembrane region" description="Helical" evidence="7">
    <location>
        <begin position="94"/>
        <end position="114"/>
    </location>
</feature>
<dbReference type="Pfam" id="PF00892">
    <property type="entry name" value="EamA"/>
    <property type="match status" value="2"/>
</dbReference>
<evidence type="ECO:0000259" key="8">
    <source>
        <dbReference type="Pfam" id="PF00892"/>
    </source>
</evidence>
<keyword evidence="10" id="KW-1185">Reference proteome</keyword>
<gene>
    <name evidence="9" type="ORF">GCM10007298_15760</name>
</gene>
<dbReference type="EMBL" id="BMCS01000001">
    <property type="protein sequence ID" value="GGF20664.1"/>
    <property type="molecule type" value="Genomic_DNA"/>
</dbReference>
<feature type="transmembrane region" description="Helical" evidence="7">
    <location>
        <begin position="181"/>
        <end position="200"/>
    </location>
</feature>
<dbReference type="RefSeq" id="WP_188488481.1">
    <property type="nucleotide sequence ID" value="NZ_BMCS01000001.1"/>
</dbReference>
<feature type="transmembrane region" description="Helical" evidence="7">
    <location>
        <begin position="150"/>
        <end position="169"/>
    </location>
</feature>
<keyword evidence="3 7" id="KW-0812">Transmembrane</keyword>
<feature type="transmembrane region" description="Helical" evidence="7">
    <location>
        <begin position="65"/>
        <end position="88"/>
    </location>
</feature>
<evidence type="ECO:0000256" key="6">
    <source>
        <dbReference type="SAM" id="MobiDB-lite"/>
    </source>
</evidence>
<name>A0ABQ1UJL6_9NOCA</name>
<dbReference type="InterPro" id="IPR050638">
    <property type="entry name" value="AA-Vitamin_Transporters"/>
</dbReference>